<dbReference type="InterPro" id="IPR011703">
    <property type="entry name" value="ATPase_AAA-3"/>
</dbReference>
<dbReference type="GO" id="GO:0005524">
    <property type="term" value="F:ATP binding"/>
    <property type="evidence" value="ECO:0007669"/>
    <property type="project" value="InterPro"/>
</dbReference>
<proteinExistence type="predicted"/>
<dbReference type="SUPFAM" id="SSF52540">
    <property type="entry name" value="P-loop containing nucleoside triphosphate hydrolases"/>
    <property type="match status" value="1"/>
</dbReference>
<gene>
    <name evidence="2" type="ORF">DW967_04470</name>
</gene>
<dbReference type="Pfam" id="PF07726">
    <property type="entry name" value="AAA_3"/>
    <property type="match status" value="1"/>
</dbReference>
<reference evidence="2 3" key="1">
    <citation type="submission" date="2018-08" db="EMBL/GenBank/DDBJ databases">
        <title>A genome reference for cultivated species of the human gut microbiota.</title>
        <authorList>
            <person name="Zou Y."/>
            <person name="Xue W."/>
            <person name="Luo G."/>
        </authorList>
    </citation>
    <scope>NUCLEOTIDE SEQUENCE [LARGE SCALE GENOMIC DNA]</scope>
    <source>
        <strain evidence="2 3">AM47-6BH</strain>
    </source>
</reference>
<evidence type="ECO:0000313" key="3">
    <source>
        <dbReference type="Proteomes" id="UP000283721"/>
    </source>
</evidence>
<dbReference type="AlphaFoldDB" id="A0A413Q8S1"/>
<dbReference type="PANTHER" id="PTHR42759">
    <property type="entry name" value="MOXR FAMILY PROTEIN"/>
    <property type="match status" value="1"/>
</dbReference>
<dbReference type="Gene3D" id="3.40.50.300">
    <property type="entry name" value="P-loop containing nucleotide triphosphate hydrolases"/>
    <property type="match status" value="1"/>
</dbReference>
<dbReference type="InterPro" id="IPR050764">
    <property type="entry name" value="CbbQ/NirQ/NorQ/GpvN"/>
</dbReference>
<feature type="domain" description="ATPase AAA-3" evidence="1">
    <location>
        <begin position="37"/>
        <end position="167"/>
    </location>
</feature>
<evidence type="ECO:0000313" key="2">
    <source>
        <dbReference type="EMBL" id="RGZ94338.1"/>
    </source>
</evidence>
<dbReference type="Proteomes" id="UP000283721">
    <property type="component" value="Unassembled WGS sequence"/>
</dbReference>
<evidence type="ECO:0000259" key="1">
    <source>
        <dbReference type="Pfam" id="PF07726"/>
    </source>
</evidence>
<comment type="caution">
    <text evidence="2">The sequence shown here is derived from an EMBL/GenBank/DDBJ whole genome shotgun (WGS) entry which is preliminary data.</text>
</comment>
<protein>
    <recommendedName>
        <fullName evidence="1">ATPase AAA-3 domain-containing protein</fullName>
    </recommendedName>
</protein>
<organism evidence="2 3">
    <name type="scientific">Agathobacter rectalis</name>
    <dbReference type="NCBI Taxonomy" id="39491"/>
    <lineage>
        <taxon>Bacteria</taxon>
        <taxon>Bacillati</taxon>
        <taxon>Bacillota</taxon>
        <taxon>Clostridia</taxon>
        <taxon>Lachnospirales</taxon>
        <taxon>Lachnospiraceae</taxon>
        <taxon>Agathobacter</taxon>
    </lineage>
</organism>
<dbReference type="CDD" id="cd00009">
    <property type="entry name" value="AAA"/>
    <property type="match status" value="1"/>
</dbReference>
<dbReference type="GO" id="GO:0016887">
    <property type="term" value="F:ATP hydrolysis activity"/>
    <property type="evidence" value="ECO:0007669"/>
    <property type="project" value="InterPro"/>
</dbReference>
<name>A0A413Q8S1_9FIRM</name>
<dbReference type="PANTHER" id="PTHR42759:SF5">
    <property type="entry name" value="METHANOL DEHYDROGENASE REGULATOR"/>
    <property type="match status" value="1"/>
</dbReference>
<sequence length="180" mass="19856">MKGYEKAAQAIQSVKQVIIGKDDCVLAIMEAILANGHILIEDIPGVGKTSMALAFAKVLDMKQSRVQFTPDVLPTDITGFSVYRKELGRFDYEEGAVMCNLFLADEINRTSPKTQSALLEVMEERTVTVDGVTHPVPRPFHVIATENPIGSAGTQMLPESQLDRFMISISMGYPKMEYSL</sequence>
<accession>A0A413Q8S1</accession>
<dbReference type="EMBL" id="QSES01000006">
    <property type="protein sequence ID" value="RGZ94338.1"/>
    <property type="molecule type" value="Genomic_DNA"/>
</dbReference>
<dbReference type="InterPro" id="IPR027417">
    <property type="entry name" value="P-loop_NTPase"/>
</dbReference>